<dbReference type="STRING" id="1045558.SAMN05216175_10926"/>
<gene>
    <name evidence="2" type="ORF">SAMN05216175_10926</name>
</gene>
<sequence length="281" mass="32250">MGLSNLFQNNSRVLTFTIAGSHFGIDACNILSFSDEYKQIQAITNEQFPSFLGYLDYRDTLVNVYDSATLLNRKRNRDYKSQLITEIDTYKQSHTDWVSALEQAIVTNERFTLPRDPDQCTFGKWFGNFKTEDTDILALMSKVDEPHRLIHQLADTLIGLRDKGQGERAIRLLSIEKGTTLKKLLRTLEQIQEILKRDIHPVIIHLTKDGTTPCFSLVLDEVDDIIDYKAENLDTRITDTLCHEPLKGYLRHSSGKNYMMLCIDKLSEQVVKITPLEDCIS</sequence>
<evidence type="ECO:0000313" key="3">
    <source>
        <dbReference type="Proteomes" id="UP000198623"/>
    </source>
</evidence>
<dbReference type="InterPro" id="IPR025991">
    <property type="entry name" value="Chemoreceptor_zinc-bind_dom"/>
</dbReference>
<organism evidence="2 3">
    <name type="scientific">Neptunomonas qingdaonensis</name>
    <dbReference type="NCBI Taxonomy" id="1045558"/>
    <lineage>
        <taxon>Bacteria</taxon>
        <taxon>Pseudomonadati</taxon>
        <taxon>Pseudomonadota</taxon>
        <taxon>Gammaproteobacteria</taxon>
        <taxon>Oceanospirillales</taxon>
        <taxon>Oceanospirillaceae</taxon>
        <taxon>Neptunomonas</taxon>
    </lineage>
</organism>
<name>A0A1I2T7W5_9GAMM</name>
<keyword evidence="2" id="KW-0675">Receptor</keyword>
<dbReference type="Gene3D" id="1.20.120.30">
    <property type="entry name" value="Aspartate receptor, ligand-binding domain"/>
    <property type="match status" value="1"/>
</dbReference>
<dbReference type="EMBL" id="FOOU01000009">
    <property type="protein sequence ID" value="SFG58371.1"/>
    <property type="molecule type" value="Genomic_DNA"/>
</dbReference>
<evidence type="ECO:0000313" key="2">
    <source>
        <dbReference type="EMBL" id="SFG58371.1"/>
    </source>
</evidence>
<reference evidence="3" key="1">
    <citation type="submission" date="2016-10" db="EMBL/GenBank/DDBJ databases">
        <authorList>
            <person name="Varghese N."/>
            <person name="Submissions S."/>
        </authorList>
    </citation>
    <scope>NUCLEOTIDE SEQUENCE [LARGE SCALE GENOMIC DNA]</scope>
    <source>
        <strain evidence="3">CGMCC 1.10971</strain>
    </source>
</reference>
<dbReference type="Pfam" id="PF13682">
    <property type="entry name" value="CZB"/>
    <property type="match status" value="1"/>
</dbReference>
<keyword evidence="3" id="KW-1185">Reference proteome</keyword>
<protein>
    <submittedName>
        <fullName evidence="2">Chemoreceptor zinc-binding domain-containing protein</fullName>
    </submittedName>
</protein>
<feature type="domain" description="Chemoreceptor zinc-binding" evidence="1">
    <location>
        <begin position="94"/>
        <end position="157"/>
    </location>
</feature>
<accession>A0A1I2T7W5</accession>
<dbReference type="RefSeq" id="WP_090728575.1">
    <property type="nucleotide sequence ID" value="NZ_FOOU01000009.1"/>
</dbReference>
<dbReference type="OrthoDB" id="9181673at2"/>
<proteinExistence type="predicted"/>
<dbReference type="AlphaFoldDB" id="A0A1I2T7W5"/>
<evidence type="ECO:0000259" key="1">
    <source>
        <dbReference type="Pfam" id="PF13682"/>
    </source>
</evidence>
<dbReference type="Proteomes" id="UP000198623">
    <property type="component" value="Unassembled WGS sequence"/>
</dbReference>